<reference evidence="2" key="1">
    <citation type="submission" date="2021-02" db="EMBL/GenBank/DDBJ databases">
        <authorList>
            <person name="Nowell W R."/>
        </authorList>
    </citation>
    <scope>NUCLEOTIDE SEQUENCE</scope>
</reference>
<dbReference type="AlphaFoldDB" id="A0A813WFV6"/>
<comment type="caution">
    <text evidence="2">The sequence shown here is derived from an EMBL/GenBank/DDBJ whole genome shotgun (WGS) entry which is preliminary data.</text>
</comment>
<name>A0A813WFV6_9BILA</name>
<keyword evidence="1" id="KW-0732">Signal</keyword>
<dbReference type="Proteomes" id="UP000663889">
    <property type="component" value="Unassembled WGS sequence"/>
</dbReference>
<evidence type="ECO:0000256" key="1">
    <source>
        <dbReference type="SAM" id="SignalP"/>
    </source>
</evidence>
<evidence type="ECO:0000313" key="3">
    <source>
        <dbReference type="Proteomes" id="UP000663889"/>
    </source>
</evidence>
<protein>
    <submittedName>
        <fullName evidence="2">Uncharacterized protein</fullName>
    </submittedName>
</protein>
<feature type="signal peptide" evidence="1">
    <location>
        <begin position="1"/>
        <end position="18"/>
    </location>
</feature>
<gene>
    <name evidence="2" type="ORF">SEV965_LOCUS3279</name>
</gene>
<evidence type="ECO:0000313" key="2">
    <source>
        <dbReference type="EMBL" id="CAF0854357.1"/>
    </source>
</evidence>
<dbReference type="EMBL" id="CAJNOU010000083">
    <property type="protein sequence ID" value="CAF0854357.1"/>
    <property type="molecule type" value="Genomic_DNA"/>
</dbReference>
<accession>A0A813WFV6</accession>
<proteinExistence type="predicted"/>
<sequence>MLASVLIILCLLHHHIIAFNIASDEGDTRELSIQFKQAIKDAIKKIDNLAIMCPPRSFFYNGSCYFYLPPKQIDNTKGVRFNDVSIDEGKKQI</sequence>
<feature type="chain" id="PRO_5032927926" evidence="1">
    <location>
        <begin position="19"/>
        <end position="93"/>
    </location>
</feature>
<organism evidence="2 3">
    <name type="scientific">Rotaria sordida</name>
    <dbReference type="NCBI Taxonomy" id="392033"/>
    <lineage>
        <taxon>Eukaryota</taxon>
        <taxon>Metazoa</taxon>
        <taxon>Spiralia</taxon>
        <taxon>Gnathifera</taxon>
        <taxon>Rotifera</taxon>
        <taxon>Eurotatoria</taxon>
        <taxon>Bdelloidea</taxon>
        <taxon>Philodinida</taxon>
        <taxon>Philodinidae</taxon>
        <taxon>Rotaria</taxon>
    </lineage>
</organism>